<comment type="caution">
    <text evidence="7">The sequence shown here is derived from an EMBL/GenBank/DDBJ whole genome shotgun (WGS) entry which is preliminary data.</text>
</comment>
<dbReference type="PANTHER" id="PTHR37422:SF17">
    <property type="entry name" value="O-ANTIGEN LIGASE"/>
    <property type="match status" value="1"/>
</dbReference>
<reference evidence="7 8" key="1">
    <citation type="submission" date="2023-03" db="EMBL/GenBank/DDBJ databases">
        <title>Bacillus Genome Sequencing.</title>
        <authorList>
            <person name="Dunlap C."/>
        </authorList>
    </citation>
    <scope>NUCLEOTIDE SEQUENCE [LARGE SCALE GENOMIC DNA]</scope>
    <source>
        <strain evidence="7 8">NRS-52</strain>
    </source>
</reference>
<feature type="transmembrane region" description="Helical" evidence="5">
    <location>
        <begin position="54"/>
        <end position="74"/>
    </location>
</feature>
<evidence type="ECO:0000256" key="5">
    <source>
        <dbReference type="SAM" id="Phobius"/>
    </source>
</evidence>
<sequence length="466" mass="52468">MLAIMLIFIPFMTGGLLVAVHVLPSAGKAAALLCFLLAVMVSSIQLSLGYRDVYLDATMFVLFSADLSLLVYLVLKSKYQVLRSEAASGKRFGLVAAALTIILLALAAQGYVLDMSAIGLYVYNVNMFLNLLLLVLLFYLLGKLQVRTSTILQCIVWFSVCNSSLGLLQYAMNKSLLLFSAEDTINYYEGARVAKRVVGFVGASNGAGNLGAILFPVLLYEWMRRKSLLHLAAMLLNVAFLFLTFTRIGYLSVCVQFLVFLFYARMGQRHPLLKKLGVMSAAGIAGVLVYRIFYDEMFRVLFLDRGDTESHRFVQFRMAFQILKEHAWFGLGAGQYVPYMQTYHGIDDIAIHSQFINELIEQGIFGFLLFFLVYVSLFLWSLGKYKGERWFPVALFIGNFIVVNFNPNQYYSLCTYTFFIIALGLVFTRKDLLPGHEAQENRSLEASKYPNQNKHPIHIMQVSKGG</sequence>
<feature type="domain" description="O-antigen ligase-related" evidence="6">
    <location>
        <begin position="232"/>
        <end position="371"/>
    </location>
</feature>
<dbReference type="EMBL" id="JARTLD010000001">
    <property type="protein sequence ID" value="MED5015716.1"/>
    <property type="molecule type" value="Genomic_DNA"/>
</dbReference>
<keyword evidence="4 5" id="KW-0472">Membrane</keyword>
<feature type="transmembrane region" description="Helical" evidence="5">
    <location>
        <begin position="389"/>
        <end position="404"/>
    </location>
</feature>
<keyword evidence="3 5" id="KW-1133">Transmembrane helix</keyword>
<feature type="transmembrane region" description="Helical" evidence="5">
    <location>
        <begin position="30"/>
        <end position="48"/>
    </location>
</feature>
<feature type="transmembrane region" description="Helical" evidence="5">
    <location>
        <begin position="6"/>
        <end position="23"/>
    </location>
</feature>
<accession>A0ABU6PNF9</accession>
<dbReference type="RefSeq" id="WP_328274371.1">
    <property type="nucleotide sequence ID" value="NZ_JARTLD010000001.1"/>
</dbReference>
<dbReference type="PANTHER" id="PTHR37422">
    <property type="entry name" value="TEICHURONIC ACID BIOSYNTHESIS PROTEIN TUAE"/>
    <property type="match status" value="1"/>
</dbReference>
<evidence type="ECO:0000259" key="6">
    <source>
        <dbReference type="Pfam" id="PF04932"/>
    </source>
</evidence>
<dbReference type="GO" id="GO:0016874">
    <property type="term" value="F:ligase activity"/>
    <property type="evidence" value="ECO:0007669"/>
    <property type="project" value="UniProtKB-KW"/>
</dbReference>
<evidence type="ECO:0000256" key="1">
    <source>
        <dbReference type="ARBA" id="ARBA00004141"/>
    </source>
</evidence>
<evidence type="ECO:0000256" key="3">
    <source>
        <dbReference type="ARBA" id="ARBA00022989"/>
    </source>
</evidence>
<evidence type="ECO:0000256" key="2">
    <source>
        <dbReference type="ARBA" id="ARBA00022692"/>
    </source>
</evidence>
<gene>
    <name evidence="7" type="ORF">P9847_00175</name>
</gene>
<feature type="transmembrane region" description="Helical" evidence="5">
    <location>
        <begin position="118"/>
        <end position="142"/>
    </location>
</feature>
<protein>
    <submittedName>
        <fullName evidence="7">O-antigen ligase family protein</fullName>
    </submittedName>
</protein>
<comment type="subcellular location">
    <subcellularLocation>
        <location evidence="1">Membrane</location>
        <topology evidence="1">Multi-pass membrane protein</topology>
    </subcellularLocation>
</comment>
<evidence type="ECO:0000313" key="8">
    <source>
        <dbReference type="Proteomes" id="UP001343257"/>
    </source>
</evidence>
<dbReference type="InterPro" id="IPR051533">
    <property type="entry name" value="WaaL-like"/>
</dbReference>
<feature type="transmembrane region" description="Helical" evidence="5">
    <location>
        <begin position="276"/>
        <end position="294"/>
    </location>
</feature>
<organism evidence="7 8">
    <name type="scientific">Paenibacillus chibensis</name>
    <dbReference type="NCBI Taxonomy" id="59846"/>
    <lineage>
        <taxon>Bacteria</taxon>
        <taxon>Bacillati</taxon>
        <taxon>Bacillota</taxon>
        <taxon>Bacilli</taxon>
        <taxon>Bacillales</taxon>
        <taxon>Paenibacillaceae</taxon>
        <taxon>Paenibacillus</taxon>
    </lineage>
</organism>
<name>A0ABU6PNF9_9BACL</name>
<proteinExistence type="predicted"/>
<dbReference type="Pfam" id="PF04932">
    <property type="entry name" value="Wzy_C"/>
    <property type="match status" value="1"/>
</dbReference>
<dbReference type="InterPro" id="IPR007016">
    <property type="entry name" value="O-antigen_ligase-rel_domated"/>
</dbReference>
<feature type="transmembrane region" description="Helical" evidence="5">
    <location>
        <begin position="227"/>
        <end position="242"/>
    </location>
</feature>
<evidence type="ECO:0000256" key="4">
    <source>
        <dbReference type="ARBA" id="ARBA00023136"/>
    </source>
</evidence>
<feature type="transmembrane region" description="Helical" evidence="5">
    <location>
        <begin position="94"/>
        <end position="112"/>
    </location>
</feature>
<feature type="transmembrane region" description="Helical" evidence="5">
    <location>
        <begin position="363"/>
        <end position="382"/>
    </location>
</feature>
<keyword evidence="8" id="KW-1185">Reference proteome</keyword>
<dbReference type="Proteomes" id="UP001343257">
    <property type="component" value="Unassembled WGS sequence"/>
</dbReference>
<keyword evidence="2 5" id="KW-0812">Transmembrane</keyword>
<feature type="transmembrane region" description="Helical" evidence="5">
    <location>
        <begin position="197"/>
        <end position="220"/>
    </location>
</feature>
<evidence type="ECO:0000313" key="7">
    <source>
        <dbReference type="EMBL" id="MED5015716.1"/>
    </source>
</evidence>
<keyword evidence="7" id="KW-0436">Ligase</keyword>
<feature type="transmembrane region" description="Helical" evidence="5">
    <location>
        <begin position="410"/>
        <end position="428"/>
    </location>
</feature>